<dbReference type="EMBL" id="AABDGJ010000016">
    <property type="protein sequence ID" value="EAG6991850.1"/>
    <property type="molecule type" value="Genomic_DNA"/>
</dbReference>
<comment type="caution">
    <text evidence="7">The sequence shown here is derived from an EMBL/GenBank/DDBJ whole genome shotgun (WGS) entry which is preliminary data.</text>
</comment>
<comment type="similarity">
    <text evidence="2">Belongs to the bacterial solute-binding protein 5 family.</text>
</comment>
<feature type="signal peptide" evidence="5">
    <location>
        <begin position="1"/>
        <end position="19"/>
    </location>
</feature>
<dbReference type="PANTHER" id="PTHR30290">
    <property type="entry name" value="PERIPLASMIC BINDING COMPONENT OF ABC TRANSPORTER"/>
    <property type="match status" value="1"/>
</dbReference>
<gene>
    <name evidence="7" type="ORF">AB917_14765</name>
</gene>
<dbReference type="InterPro" id="IPR030678">
    <property type="entry name" value="Peptide/Ni-bd"/>
</dbReference>
<dbReference type="PIRSF" id="PIRSF002741">
    <property type="entry name" value="MppA"/>
    <property type="match status" value="1"/>
</dbReference>
<dbReference type="Gene3D" id="3.10.105.10">
    <property type="entry name" value="Dipeptide-binding Protein, Domain 3"/>
    <property type="match status" value="1"/>
</dbReference>
<accession>A0A9P1ZXB5</accession>
<evidence type="ECO:0000259" key="6">
    <source>
        <dbReference type="Pfam" id="PF00496"/>
    </source>
</evidence>
<dbReference type="AlphaFoldDB" id="A0A9P1ZXB5"/>
<evidence type="ECO:0000313" key="8">
    <source>
        <dbReference type="Proteomes" id="UP000548278"/>
    </source>
</evidence>
<evidence type="ECO:0000256" key="3">
    <source>
        <dbReference type="ARBA" id="ARBA00022448"/>
    </source>
</evidence>
<dbReference type="SUPFAM" id="SSF53850">
    <property type="entry name" value="Periplasmic binding protein-like II"/>
    <property type="match status" value="1"/>
</dbReference>
<dbReference type="GO" id="GO:0015833">
    <property type="term" value="P:peptide transport"/>
    <property type="evidence" value="ECO:0007669"/>
    <property type="project" value="TreeGrafter"/>
</dbReference>
<feature type="chain" id="PRO_5040118225" evidence="5">
    <location>
        <begin position="20"/>
        <end position="522"/>
    </location>
</feature>
<dbReference type="GO" id="GO:0042597">
    <property type="term" value="C:periplasmic space"/>
    <property type="evidence" value="ECO:0007669"/>
    <property type="project" value="UniProtKB-ARBA"/>
</dbReference>
<evidence type="ECO:0000313" key="7">
    <source>
        <dbReference type="EMBL" id="EAG6991850.1"/>
    </source>
</evidence>
<proteinExistence type="inferred from homology"/>
<dbReference type="Pfam" id="PF00496">
    <property type="entry name" value="SBP_bac_5"/>
    <property type="match status" value="1"/>
</dbReference>
<dbReference type="GO" id="GO:0030313">
    <property type="term" value="C:cell envelope"/>
    <property type="evidence" value="ECO:0007669"/>
    <property type="project" value="UniProtKB-SubCell"/>
</dbReference>
<dbReference type="GO" id="GO:0043190">
    <property type="term" value="C:ATP-binding cassette (ABC) transporter complex"/>
    <property type="evidence" value="ECO:0007669"/>
    <property type="project" value="InterPro"/>
</dbReference>
<name>A0A9P1ZXB5_LISMN</name>
<sequence>MKKTLKSVLALLAIVLVLSGCNSTSKKTVNKEKLNTINIAISSEANAEKLDATAYDSSMAIYGAVYEPLIQYGKKGEFQPALATSWEISNNGKKYVFNLDKKAKFSDGSLVNSEAVKFTIERAKLNNKTSTLQTLNNLDRIEIIDANTVALFFKEVSNQVLAELCQTRPLRIMSPNSVEDGHVSGAFKKAIGSGPFVVKESTAEHVLMSPNRYFNDEKPVNYQVDFKTISDGSSRTLALRSGEIDIVGGTLGEIKDSDIDYLKTDKSFTVEEFEGTMSHFLAFNPDNTMLNTAIRHAIELSIDKKLLSDQKLNGLFRENVQFVSKTNQKPSEYNSEKAKTIFENEGLKKNKDGYYEKDNKILSFDLVIQTTEFPEWKEQAEVVESELKKVGVKINIIILDSDSYYDVLWTTKKYDMIFYRTYTDAYLPYNFLNSLYHNTDKEHGVLSNDEELTNQLNEFASMFKETDQQKTADKFLKRISDETLAIPIDYKNEKFAVSEKVSKFIYSGLSDSPIDYKNLKVN</sequence>
<dbReference type="PROSITE" id="PS51257">
    <property type="entry name" value="PROKAR_LIPOPROTEIN"/>
    <property type="match status" value="1"/>
</dbReference>
<dbReference type="Proteomes" id="UP000548278">
    <property type="component" value="Unassembled WGS sequence"/>
</dbReference>
<dbReference type="InterPro" id="IPR000914">
    <property type="entry name" value="SBP_5_dom"/>
</dbReference>
<protein>
    <submittedName>
        <fullName evidence="7">Nickel ABC transporter substrate-binding protein</fullName>
    </submittedName>
</protein>
<dbReference type="GO" id="GO:1904680">
    <property type="term" value="F:peptide transmembrane transporter activity"/>
    <property type="evidence" value="ECO:0007669"/>
    <property type="project" value="TreeGrafter"/>
</dbReference>
<dbReference type="RefSeq" id="WP_046670889.1">
    <property type="nucleotide sequence ID" value="NZ_CP168867.1"/>
</dbReference>
<dbReference type="InterPro" id="IPR039424">
    <property type="entry name" value="SBP_5"/>
</dbReference>
<dbReference type="Gene3D" id="3.40.190.10">
    <property type="entry name" value="Periplasmic binding protein-like II"/>
    <property type="match status" value="1"/>
</dbReference>
<reference evidence="7 8" key="1">
    <citation type="submission" date="2019-04" db="EMBL/GenBank/DDBJ databases">
        <authorList>
            <consortium name="GenomeTrakr network: Whole genome sequencing for foodborne pathogen traceback"/>
        </authorList>
    </citation>
    <scope>NUCLEOTIDE SEQUENCE [LARGE SCALE GENOMIC DNA]</scope>
    <source>
        <strain evidence="7 8">CFSAN004300</strain>
    </source>
</reference>
<evidence type="ECO:0000256" key="1">
    <source>
        <dbReference type="ARBA" id="ARBA00004196"/>
    </source>
</evidence>
<evidence type="ECO:0000256" key="2">
    <source>
        <dbReference type="ARBA" id="ARBA00005695"/>
    </source>
</evidence>
<keyword evidence="4 5" id="KW-0732">Signal</keyword>
<evidence type="ECO:0000256" key="4">
    <source>
        <dbReference type="ARBA" id="ARBA00022729"/>
    </source>
</evidence>
<feature type="domain" description="Solute-binding protein family 5" evidence="6">
    <location>
        <begin position="77"/>
        <end position="441"/>
    </location>
</feature>
<keyword evidence="3" id="KW-0813">Transport</keyword>
<organism evidence="7 8">
    <name type="scientific">Listeria monocytogenes</name>
    <dbReference type="NCBI Taxonomy" id="1639"/>
    <lineage>
        <taxon>Bacteria</taxon>
        <taxon>Bacillati</taxon>
        <taxon>Bacillota</taxon>
        <taxon>Bacilli</taxon>
        <taxon>Bacillales</taxon>
        <taxon>Listeriaceae</taxon>
        <taxon>Listeria</taxon>
    </lineage>
</organism>
<dbReference type="PANTHER" id="PTHR30290:SF10">
    <property type="entry name" value="PERIPLASMIC OLIGOPEPTIDE-BINDING PROTEIN-RELATED"/>
    <property type="match status" value="1"/>
</dbReference>
<evidence type="ECO:0000256" key="5">
    <source>
        <dbReference type="SAM" id="SignalP"/>
    </source>
</evidence>
<comment type="subcellular location">
    <subcellularLocation>
        <location evidence="1">Cell envelope</location>
    </subcellularLocation>
</comment>